<dbReference type="RefSeq" id="WP_008390327.1">
    <property type="nucleotide sequence ID" value="NZ_AOIV01000045.1"/>
</dbReference>
<reference evidence="1 2" key="1">
    <citation type="journal article" date="2014" name="PLoS Genet.">
        <title>Phylogenetically driven sequencing of extremely halophilic archaea reveals strategies for static and dynamic osmo-response.</title>
        <authorList>
            <person name="Becker E.A."/>
            <person name="Seitzer P.M."/>
            <person name="Tritt A."/>
            <person name="Larsen D."/>
            <person name="Krusor M."/>
            <person name="Yao A.I."/>
            <person name="Wu D."/>
            <person name="Madern D."/>
            <person name="Eisen J.A."/>
            <person name="Darling A.E."/>
            <person name="Facciotti M.T."/>
        </authorList>
    </citation>
    <scope>NUCLEOTIDE SEQUENCE [LARGE SCALE GENOMIC DNA]</scope>
    <source>
        <strain evidence="1 2">JCM 14848</strain>
    </source>
</reference>
<evidence type="ECO:0000313" key="1">
    <source>
        <dbReference type="EMBL" id="ELZ26259.1"/>
    </source>
</evidence>
<dbReference type="InParanoid" id="M0CWI4"/>
<dbReference type="PATRIC" id="fig|1227487.5.peg.4234"/>
<dbReference type="EMBL" id="AOIV01000045">
    <property type="protein sequence ID" value="ELZ26259.1"/>
    <property type="molecule type" value="Genomic_DNA"/>
</dbReference>
<dbReference type="eggNOG" id="arCOG06389">
    <property type="taxonomic scope" value="Archaea"/>
</dbReference>
<dbReference type="OrthoDB" id="166257at2157"/>
<evidence type="ECO:0000313" key="2">
    <source>
        <dbReference type="Proteomes" id="UP000011513"/>
    </source>
</evidence>
<proteinExistence type="predicted"/>
<sequence>MATHASQSGSGVDLPDAVPLDVRCLTRLSWELGSRVVDDEESTRESEWTHADAPWRLSVFRVTNHTDVLRVRTPVGRERFYGAVQTDIREALPGLEESAHWRRCG</sequence>
<organism evidence="1 2">
    <name type="scientific">Halogeometricum pallidum JCM 14848</name>
    <dbReference type="NCBI Taxonomy" id="1227487"/>
    <lineage>
        <taxon>Archaea</taxon>
        <taxon>Methanobacteriati</taxon>
        <taxon>Methanobacteriota</taxon>
        <taxon>Stenosarchaea group</taxon>
        <taxon>Halobacteria</taxon>
        <taxon>Halobacteriales</taxon>
        <taxon>Haloferacaceae</taxon>
        <taxon>Halogeometricum</taxon>
    </lineage>
</organism>
<keyword evidence="2" id="KW-1185">Reference proteome</keyword>
<dbReference type="Proteomes" id="UP000011513">
    <property type="component" value="Unassembled WGS sequence"/>
</dbReference>
<gene>
    <name evidence="1" type="ORF">C474_21221</name>
</gene>
<comment type="caution">
    <text evidence="1">The sequence shown here is derived from an EMBL/GenBank/DDBJ whole genome shotgun (WGS) entry which is preliminary data.</text>
</comment>
<accession>M0CWI4</accession>
<dbReference type="AlphaFoldDB" id="M0CWI4"/>
<protein>
    <submittedName>
        <fullName evidence="1">Uncharacterized protein</fullName>
    </submittedName>
</protein>
<name>M0CWI4_HALPD</name>